<keyword evidence="1" id="KW-0175">Coiled coil</keyword>
<gene>
    <name evidence="4" type="ORF">UPYG_G00102920</name>
</gene>
<dbReference type="Pfam" id="PF21007">
    <property type="entry name" value="FBF1"/>
    <property type="match status" value="1"/>
</dbReference>
<dbReference type="AlphaFoldDB" id="A0ABD0X296"/>
<dbReference type="Proteomes" id="UP001557470">
    <property type="component" value="Unassembled WGS sequence"/>
</dbReference>
<comment type="caution">
    <text evidence="4">The sequence shown here is derived from an EMBL/GenBank/DDBJ whole genome shotgun (WGS) entry which is preliminary data.</text>
</comment>
<evidence type="ECO:0000256" key="1">
    <source>
        <dbReference type="SAM" id="Coils"/>
    </source>
</evidence>
<accession>A0ABD0X296</accession>
<evidence type="ECO:0000256" key="2">
    <source>
        <dbReference type="SAM" id="MobiDB-lite"/>
    </source>
</evidence>
<dbReference type="InterPro" id="IPR033561">
    <property type="entry name" value="FBF1"/>
</dbReference>
<dbReference type="EMBL" id="JAGEUA010000003">
    <property type="protein sequence ID" value="KAL0993075.1"/>
    <property type="molecule type" value="Genomic_DNA"/>
</dbReference>
<evidence type="ECO:0000313" key="5">
    <source>
        <dbReference type="Proteomes" id="UP001557470"/>
    </source>
</evidence>
<organism evidence="4 5">
    <name type="scientific">Umbra pygmaea</name>
    <name type="common">Eastern mudminnow</name>
    <dbReference type="NCBI Taxonomy" id="75934"/>
    <lineage>
        <taxon>Eukaryota</taxon>
        <taxon>Metazoa</taxon>
        <taxon>Chordata</taxon>
        <taxon>Craniata</taxon>
        <taxon>Vertebrata</taxon>
        <taxon>Euteleostomi</taxon>
        <taxon>Actinopterygii</taxon>
        <taxon>Neopterygii</taxon>
        <taxon>Teleostei</taxon>
        <taxon>Protacanthopterygii</taxon>
        <taxon>Esociformes</taxon>
        <taxon>Umbridae</taxon>
        <taxon>Umbra</taxon>
    </lineage>
</organism>
<feature type="coiled-coil region" evidence="1">
    <location>
        <begin position="290"/>
        <end position="396"/>
    </location>
</feature>
<dbReference type="PANTHER" id="PTHR33689:SF1">
    <property type="entry name" value="FAS-BINDING FACTOR 1"/>
    <property type="match status" value="1"/>
</dbReference>
<name>A0ABD0X296_UMBPY</name>
<feature type="domain" description="Fas-binding factor 1 C-terminal" evidence="3">
    <location>
        <begin position="110"/>
        <end position="633"/>
    </location>
</feature>
<feature type="region of interest" description="Disordered" evidence="2">
    <location>
        <begin position="1"/>
        <end position="30"/>
    </location>
</feature>
<feature type="coiled-coil region" evidence="1">
    <location>
        <begin position="443"/>
        <end position="477"/>
    </location>
</feature>
<evidence type="ECO:0000259" key="3">
    <source>
        <dbReference type="Pfam" id="PF21007"/>
    </source>
</evidence>
<sequence length="643" mass="74609">MSLCSVSPPKPPQPYSSFQTGTEGDPDQAWVSVHPNADHGSCCPNTEVPLSADSLQQLLQQQQSQFQLLGLGGAVDVAGLQRQNKEIERQNGVLALQASIIKLEGQVRSLQLELEQTRMLLQSVQQRHKEDTELMENTHGARVKLLEDSATQREARARQECEDLAERLATVTRIAEQERMDLQAQHQRRLAQTQQDRDREVERLRDLQRKSVLEMKKDHEEQIQRLKRLKEEEIDAVTSASSQTRSLAVVIEQMEHFSHRLGDLSSRVESTHENTAQGLEQGTRQREEQLRVMQERLGQQQRAMAEERNRLKEVIAKMETQLAEQQRQLEKERWRVNAEQAKADSSQRVLEEERRSLTQHINMEREEVERAKSALLEEQKQVMQRCAEERRKLAAEWAQFHAQEKQRLDRAEKVASVALERDAHRESSIISMAQDQAELKLRAGELKQREEAVARQRESLEKQRQELDMEKEMLSGTALRLKTRAQEVEAFSKLASDRYEQGEKALQEARHVETEYQTRLRSIHAQMERLRQQEQHLLQQERMKMTDQRREMDRLRQNLPTNNLPQAMPTFTADLKPGFIDPQMASTMILPQPHSTSPGSTELQARLALLRHTAEKDRDFLQDEQFFLDTLKKAPYNTAFHTD</sequence>
<feature type="coiled-coil region" evidence="1">
    <location>
        <begin position="513"/>
        <end position="558"/>
    </location>
</feature>
<dbReference type="PANTHER" id="PTHR33689">
    <property type="entry name" value="FAS-BINDING FACTOR 1"/>
    <property type="match status" value="1"/>
</dbReference>
<evidence type="ECO:0000313" key="4">
    <source>
        <dbReference type="EMBL" id="KAL0993075.1"/>
    </source>
</evidence>
<reference evidence="4 5" key="1">
    <citation type="submission" date="2024-06" db="EMBL/GenBank/DDBJ databases">
        <authorList>
            <person name="Pan Q."/>
            <person name="Wen M."/>
            <person name="Jouanno E."/>
            <person name="Zahm M."/>
            <person name="Klopp C."/>
            <person name="Cabau C."/>
            <person name="Louis A."/>
            <person name="Berthelot C."/>
            <person name="Parey E."/>
            <person name="Roest Crollius H."/>
            <person name="Montfort J."/>
            <person name="Robinson-Rechavi M."/>
            <person name="Bouchez O."/>
            <person name="Lampietro C."/>
            <person name="Lopez Roques C."/>
            <person name="Donnadieu C."/>
            <person name="Postlethwait J."/>
            <person name="Bobe J."/>
            <person name="Verreycken H."/>
            <person name="Guiguen Y."/>
        </authorList>
    </citation>
    <scope>NUCLEOTIDE SEQUENCE [LARGE SCALE GENOMIC DNA]</scope>
    <source>
        <strain evidence="4">Up_M1</strain>
        <tissue evidence="4">Testis</tissue>
    </source>
</reference>
<proteinExistence type="predicted"/>
<feature type="coiled-coil region" evidence="1">
    <location>
        <begin position="100"/>
        <end position="236"/>
    </location>
</feature>
<keyword evidence="5" id="KW-1185">Reference proteome</keyword>
<protein>
    <recommendedName>
        <fullName evidence="3">Fas-binding factor 1 C-terminal domain-containing protein</fullName>
    </recommendedName>
</protein>
<dbReference type="InterPro" id="IPR049390">
    <property type="entry name" value="FBF1_C"/>
</dbReference>